<comment type="caution">
    <text evidence="3">The sequence shown here is derived from an EMBL/GenBank/DDBJ whole genome shotgun (WGS) entry which is preliminary data.</text>
</comment>
<dbReference type="InterPro" id="IPR035919">
    <property type="entry name" value="EAL_sf"/>
</dbReference>
<protein>
    <submittedName>
        <fullName evidence="3">EAL domain-containing protein</fullName>
    </submittedName>
</protein>
<dbReference type="CDD" id="cd00130">
    <property type="entry name" value="PAS"/>
    <property type="match status" value="1"/>
</dbReference>
<feature type="domain" description="EAL" evidence="2">
    <location>
        <begin position="288"/>
        <end position="535"/>
    </location>
</feature>
<dbReference type="Proteomes" id="UP001597216">
    <property type="component" value="Unassembled WGS sequence"/>
</dbReference>
<dbReference type="SUPFAM" id="SSF141868">
    <property type="entry name" value="EAL domain-like"/>
    <property type="match status" value="1"/>
</dbReference>
<evidence type="ECO:0000256" key="1">
    <source>
        <dbReference type="SAM" id="MobiDB-lite"/>
    </source>
</evidence>
<gene>
    <name evidence="3" type="ORF">ACFQ27_15615</name>
</gene>
<dbReference type="CDD" id="cd01948">
    <property type="entry name" value="EAL"/>
    <property type="match status" value="1"/>
</dbReference>
<sequence>MASAPSPHQAQLERILGLAFASADLLFEIGPDGRIATLLGASRALLGGAEEEWRHWHWSVLFESADHMLIQASLEALRTVGQRRTLEVHLAPRRDGRVRRGRLSVSRVLQSSQNLSCALVLEAQAVPPPLRAHDGSGLLGPSTLLDSLEAALEGPDAASAALNLDFVCLSGLDAGLSRVSAEAAQTTRARIAGVLRAASPNGACAAQVSADKYALLRAEGVDPDAVTERLSRAAEQAGVEISAAAASIRLDAAEPDASLKALRHALERYITDGPDAAAQSFAGVLKRTIEQRVTFKTAVARRDFELVYQPVVNLRDRRVHHVEALARFEDGRSPAIAIRLAEDLDMIHDFDLAVAEAACAALRADPSLGGGGVAINLSGRSLTTPQVIDKLLKTVRTATDAGRILIEITETSVMADLDLAQQQVLRLRELGVEICLDDFGVGAASFEYLRRLSLDVVKIDGRFIANVNGDDKDRTLLKHMVELCRGLNLKTVAEMVETEAVAHVVSDLGVDYGQGWLFGRPAAAKSIGPSATAHEAQPNLPRAGSSSRQGAKFGS</sequence>
<dbReference type="RefSeq" id="WP_377354246.1">
    <property type="nucleotide sequence ID" value="NZ_JBHTLQ010000041.1"/>
</dbReference>
<dbReference type="Gene3D" id="3.20.20.450">
    <property type="entry name" value="EAL domain"/>
    <property type="match status" value="1"/>
</dbReference>
<dbReference type="InterPro" id="IPR035965">
    <property type="entry name" value="PAS-like_dom_sf"/>
</dbReference>
<dbReference type="InterPro" id="IPR001633">
    <property type="entry name" value="EAL_dom"/>
</dbReference>
<evidence type="ECO:0000313" key="4">
    <source>
        <dbReference type="Proteomes" id="UP001597216"/>
    </source>
</evidence>
<dbReference type="InterPro" id="IPR050706">
    <property type="entry name" value="Cyclic-di-GMP_PDE-like"/>
</dbReference>
<name>A0ABW3T6N1_9CAUL</name>
<keyword evidence="4" id="KW-1185">Reference proteome</keyword>
<dbReference type="PROSITE" id="PS50883">
    <property type="entry name" value="EAL"/>
    <property type="match status" value="1"/>
</dbReference>
<accession>A0ABW3T6N1</accession>
<dbReference type="Pfam" id="PF00563">
    <property type="entry name" value="EAL"/>
    <property type="match status" value="1"/>
</dbReference>
<proteinExistence type="predicted"/>
<dbReference type="EMBL" id="JBHTLQ010000041">
    <property type="protein sequence ID" value="MFD1192016.1"/>
    <property type="molecule type" value="Genomic_DNA"/>
</dbReference>
<organism evidence="3 4">
    <name type="scientific">Phenylobacterium conjunctum</name>
    <dbReference type="NCBI Taxonomy" id="1298959"/>
    <lineage>
        <taxon>Bacteria</taxon>
        <taxon>Pseudomonadati</taxon>
        <taxon>Pseudomonadota</taxon>
        <taxon>Alphaproteobacteria</taxon>
        <taxon>Caulobacterales</taxon>
        <taxon>Caulobacteraceae</taxon>
        <taxon>Phenylobacterium</taxon>
    </lineage>
</organism>
<dbReference type="SUPFAM" id="SSF55785">
    <property type="entry name" value="PYP-like sensor domain (PAS domain)"/>
    <property type="match status" value="1"/>
</dbReference>
<evidence type="ECO:0000313" key="3">
    <source>
        <dbReference type="EMBL" id="MFD1192016.1"/>
    </source>
</evidence>
<dbReference type="PANTHER" id="PTHR33121:SF79">
    <property type="entry name" value="CYCLIC DI-GMP PHOSPHODIESTERASE PDED-RELATED"/>
    <property type="match status" value="1"/>
</dbReference>
<dbReference type="InterPro" id="IPR000014">
    <property type="entry name" value="PAS"/>
</dbReference>
<evidence type="ECO:0000259" key="2">
    <source>
        <dbReference type="PROSITE" id="PS50883"/>
    </source>
</evidence>
<reference evidence="4" key="1">
    <citation type="journal article" date="2019" name="Int. J. Syst. Evol. Microbiol.">
        <title>The Global Catalogue of Microorganisms (GCM) 10K type strain sequencing project: providing services to taxonomists for standard genome sequencing and annotation.</title>
        <authorList>
            <consortium name="The Broad Institute Genomics Platform"/>
            <consortium name="The Broad Institute Genome Sequencing Center for Infectious Disease"/>
            <person name="Wu L."/>
            <person name="Ma J."/>
        </authorList>
    </citation>
    <scope>NUCLEOTIDE SEQUENCE [LARGE SCALE GENOMIC DNA]</scope>
    <source>
        <strain evidence="4">CCUG 55074</strain>
    </source>
</reference>
<dbReference type="SMART" id="SM00052">
    <property type="entry name" value="EAL"/>
    <property type="match status" value="1"/>
</dbReference>
<feature type="region of interest" description="Disordered" evidence="1">
    <location>
        <begin position="528"/>
        <end position="555"/>
    </location>
</feature>
<dbReference type="PANTHER" id="PTHR33121">
    <property type="entry name" value="CYCLIC DI-GMP PHOSPHODIESTERASE PDEF"/>
    <property type="match status" value="1"/>
</dbReference>